<evidence type="ECO:0000256" key="1">
    <source>
        <dbReference type="ARBA" id="ARBA00010751"/>
    </source>
</evidence>
<evidence type="ECO:0000313" key="3">
    <source>
        <dbReference type="EMBL" id="ERK44677.1"/>
    </source>
</evidence>
<evidence type="ECO:0000256" key="2">
    <source>
        <dbReference type="HAMAP-Rule" id="MF_00338"/>
    </source>
</evidence>
<gene>
    <name evidence="3" type="ORF">HMPREF0495_00743</name>
</gene>
<evidence type="ECO:0000313" key="4">
    <source>
        <dbReference type="Proteomes" id="UP000016644"/>
    </source>
</evidence>
<dbReference type="Proteomes" id="UP000016644">
    <property type="component" value="Unassembled WGS sequence"/>
</dbReference>
<dbReference type="HAMAP" id="MF_00338">
    <property type="entry name" value="UPF0145"/>
    <property type="match status" value="1"/>
</dbReference>
<dbReference type="AlphaFoldDB" id="U2R1W5"/>
<dbReference type="EMBL" id="AWVK01000028">
    <property type="protein sequence ID" value="ERK44677.1"/>
    <property type="molecule type" value="Genomic_DNA"/>
</dbReference>
<comment type="similarity">
    <text evidence="1 2">Belongs to the UPF0145 family.</text>
</comment>
<name>U2R1W5_LEVBR</name>
<dbReference type="InterPro" id="IPR002765">
    <property type="entry name" value="UPF0145_YbjQ-like"/>
</dbReference>
<protein>
    <recommendedName>
        <fullName evidence="2">UPF0145 protein HMPREF0495_00743</fullName>
    </recommendedName>
</protein>
<reference evidence="3 4" key="1">
    <citation type="submission" date="2013-06" db="EMBL/GenBank/DDBJ databases">
        <authorList>
            <person name="Weinstock G."/>
            <person name="Sodergren E."/>
            <person name="Lobos E.A."/>
            <person name="Fulton L."/>
            <person name="Fulton R."/>
            <person name="Courtney L."/>
            <person name="Fronick C."/>
            <person name="O'Laughlin M."/>
            <person name="Godfrey J."/>
            <person name="Wilson R.M."/>
            <person name="Miner T."/>
            <person name="Farmer C."/>
            <person name="Delehaunty K."/>
            <person name="Cordes M."/>
            <person name="Minx P."/>
            <person name="Tomlinson C."/>
            <person name="Chen J."/>
            <person name="Wollam A."/>
            <person name="Pepin K.H."/>
            <person name="Bhonagiri V."/>
            <person name="Zhang X."/>
            <person name="Warren W."/>
            <person name="Mitreva M."/>
            <person name="Mardis E.R."/>
            <person name="Wilson R.K."/>
        </authorList>
    </citation>
    <scope>NUCLEOTIDE SEQUENCE [LARGE SCALE GENOMIC DNA]</scope>
    <source>
        <strain evidence="3 4">ATCC 14869</strain>
    </source>
</reference>
<accession>U2R1W5</accession>
<dbReference type="Pfam" id="PF01906">
    <property type="entry name" value="YbjQ_1"/>
    <property type="match status" value="1"/>
</dbReference>
<proteinExistence type="inferred from homology"/>
<dbReference type="PATRIC" id="fig|649758.3.peg.673"/>
<dbReference type="InterPro" id="IPR035439">
    <property type="entry name" value="UPF0145_dom_sf"/>
</dbReference>
<dbReference type="PANTHER" id="PTHR34068:SF2">
    <property type="entry name" value="UPF0145 PROTEIN SCO3412"/>
    <property type="match status" value="1"/>
</dbReference>
<dbReference type="HOGENOM" id="CLU_117144_1_2_9"/>
<organism evidence="3 4">
    <name type="scientific">Levilactobacillus brevis ATCC 14869 = DSM 20054</name>
    <dbReference type="NCBI Taxonomy" id="649758"/>
    <lineage>
        <taxon>Bacteria</taxon>
        <taxon>Bacillati</taxon>
        <taxon>Bacillota</taxon>
        <taxon>Bacilli</taxon>
        <taxon>Lactobacillales</taxon>
        <taxon>Lactobacillaceae</taxon>
        <taxon>Levilactobacillus</taxon>
    </lineage>
</organism>
<dbReference type="SUPFAM" id="SSF117782">
    <property type="entry name" value="YbjQ-like"/>
    <property type="match status" value="1"/>
</dbReference>
<sequence>MSVNGPNLPFVRNIGILKLIHVEEEIIMNNDLLVTTTEHIPGKEYEVIGEVFGLTTQSKNVLRNMGAALKNVVGGEIKDYTKMLDEARNISVDRLRKNARDMGADAVVMMRFDSGSIGTDMQSVAAYGTAVKYL</sequence>
<dbReference type="Gene3D" id="3.30.110.70">
    <property type="entry name" value="Hypothetical protein apc22750. Chain B"/>
    <property type="match status" value="1"/>
</dbReference>
<comment type="caution">
    <text evidence="3">The sequence shown here is derived from an EMBL/GenBank/DDBJ whole genome shotgun (WGS) entry which is preliminary data.</text>
</comment>
<dbReference type="PANTHER" id="PTHR34068">
    <property type="entry name" value="UPF0145 PROTEIN YBJQ"/>
    <property type="match status" value="1"/>
</dbReference>